<dbReference type="InParanoid" id="A0A1B7MFP0"/>
<evidence type="ECO:0000313" key="10">
    <source>
        <dbReference type="Proteomes" id="UP000092154"/>
    </source>
</evidence>
<dbReference type="PANTHER" id="PTHR31503">
    <property type="entry name" value="VACUOLAR CALCIUM ION TRANSPORTER"/>
    <property type="match status" value="1"/>
</dbReference>
<evidence type="ECO:0000256" key="5">
    <source>
        <dbReference type="ARBA" id="ARBA00023065"/>
    </source>
</evidence>
<evidence type="ECO:0000256" key="4">
    <source>
        <dbReference type="ARBA" id="ARBA00022989"/>
    </source>
</evidence>
<evidence type="ECO:0000256" key="1">
    <source>
        <dbReference type="ARBA" id="ARBA00004127"/>
    </source>
</evidence>
<dbReference type="GO" id="GO:0012505">
    <property type="term" value="C:endomembrane system"/>
    <property type="evidence" value="ECO:0007669"/>
    <property type="project" value="UniProtKB-SubCell"/>
</dbReference>
<dbReference type="Proteomes" id="UP000092154">
    <property type="component" value="Unassembled WGS sequence"/>
</dbReference>
<dbReference type="GO" id="GO:0006874">
    <property type="term" value="P:intracellular calcium ion homeostasis"/>
    <property type="evidence" value="ECO:0007669"/>
    <property type="project" value="TreeGrafter"/>
</dbReference>
<name>A0A1B7MFP0_9AGAM</name>
<proteinExistence type="predicted"/>
<evidence type="ECO:0000256" key="6">
    <source>
        <dbReference type="ARBA" id="ARBA00023136"/>
    </source>
</evidence>
<dbReference type="Pfam" id="PF01699">
    <property type="entry name" value="Na_Ca_ex"/>
    <property type="match status" value="1"/>
</dbReference>
<dbReference type="EMBL" id="KV449413">
    <property type="protein sequence ID" value="OAX31413.1"/>
    <property type="molecule type" value="Genomic_DNA"/>
</dbReference>
<comment type="subcellular location">
    <subcellularLocation>
        <location evidence="1">Endomembrane system</location>
        <topology evidence="1">Multi-pass membrane protein</topology>
    </subcellularLocation>
</comment>
<keyword evidence="4 7" id="KW-1133">Transmembrane helix</keyword>
<keyword evidence="2" id="KW-0813">Transport</keyword>
<feature type="domain" description="Sodium/calcium exchanger membrane region" evidence="8">
    <location>
        <begin position="119"/>
        <end position="172"/>
    </location>
</feature>
<accession>A0A1B7MFP0</accession>
<dbReference type="GO" id="GO:0015369">
    <property type="term" value="F:calcium:proton antiporter activity"/>
    <property type="evidence" value="ECO:0007669"/>
    <property type="project" value="TreeGrafter"/>
</dbReference>
<protein>
    <recommendedName>
        <fullName evidence="8">Sodium/calcium exchanger membrane region domain-containing protein</fullName>
    </recommendedName>
</protein>
<organism evidence="9 10">
    <name type="scientific">Rhizopogon vinicolor AM-OR11-026</name>
    <dbReference type="NCBI Taxonomy" id="1314800"/>
    <lineage>
        <taxon>Eukaryota</taxon>
        <taxon>Fungi</taxon>
        <taxon>Dikarya</taxon>
        <taxon>Basidiomycota</taxon>
        <taxon>Agaricomycotina</taxon>
        <taxon>Agaricomycetes</taxon>
        <taxon>Agaricomycetidae</taxon>
        <taxon>Boletales</taxon>
        <taxon>Suillineae</taxon>
        <taxon>Rhizopogonaceae</taxon>
        <taxon>Rhizopogon</taxon>
    </lineage>
</organism>
<reference evidence="9 10" key="1">
    <citation type="submission" date="2016-06" db="EMBL/GenBank/DDBJ databases">
        <title>Comparative genomics of the ectomycorrhizal sister species Rhizopogon vinicolor and Rhizopogon vesiculosus (Basidiomycota: Boletales) reveals a divergence of the mating type B locus.</title>
        <authorList>
            <consortium name="DOE Joint Genome Institute"/>
            <person name="Mujic A.B."/>
            <person name="Kuo A."/>
            <person name="Tritt A."/>
            <person name="Lipzen A."/>
            <person name="Chen C."/>
            <person name="Johnson J."/>
            <person name="Sharma A."/>
            <person name="Barry K."/>
            <person name="Grigoriev I.V."/>
            <person name="Spatafora J.W."/>
        </authorList>
    </citation>
    <scope>NUCLEOTIDE SEQUENCE [LARGE SCALE GENOMIC DNA]</scope>
    <source>
        <strain evidence="9 10">AM-OR11-026</strain>
    </source>
</reference>
<dbReference type="InterPro" id="IPR004713">
    <property type="entry name" value="CaH_exchang"/>
</dbReference>
<evidence type="ECO:0000313" key="9">
    <source>
        <dbReference type="EMBL" id="OAX31413.1"/>
    </source>
</evidence>
<dbReference type="InterPro" id="IPR004837">
    <property type="entry name" value="NaCa_Exmemb"/>
</dbReference>
<keyword evidence="3 7" id="KW-0812">Transmembrane</keyword>
<evidence type="ECO:0000259" key="8">
    <source>
        <dbReference type="Pfam" id="PF01699"/>
    </source>
</evidence>
<dbReference type="OrthoDB" id="1699231at2759"/>
<dbReference type="PANTHER" id="PTHR31503:SF20">
    <property type="entry name" value="CA(2+)_H(+) EXCHANGER, PUTATIVE (EUROFUNG)-RELATED"/>
    <property type="match status" value="1"/>
</dbReference>
<sequence>MTVDDMILKTSHGVSELCFVMQIYASYFVFQPFSHKALCDDDNEDMQGLRGREPIHVAREERSQEHGGRRNGFIFQFDTRGRRTTASVSRVEVAMPDVEHGGPEIEAPEQLQMSLAVCIWLLIVVTVLVAVTAEFLIDSVDGLTATGSISKEFVGVILLPIVGNAAEHVTALERCCWFKYSNRARCDSVHCAAVNPSTSYSLKWFHIHRDPWSDYGPATDASL</sequence>
<evidence type="ECO:0000256" key="7">
    <source>
        <dbReference type="SAM" id="Phobius"/>
    </source>
</evidence>
<dbReference type="STRING" id="1314800.A0A1B7MFP0"/>
<evidence type="ECO:0000256" key="2">
    <source>
        <dbReference type="ARBA" id="ARBA00022448"/>
    </source>
</evidence>
<feature type="transmembrane region" description="Helical" evidence="7">
    <location>
        <begin position="115"/>
        <end position="137"/>
    </location>
</feature>
<keyword evidence="6 7" id="KW-0472">Membrane</keyword>
<dbReference type="GO" id="GO:0000329">
    <property type="term" value="C:fungal-type vacuole membrane"/>
    <property type="evidence" value="ECO:0007669"/>
    <property type="project" value="TreeGrafter"/>
</dbReference>
<gene>
    <name evidence="9" type="ORF">K503DRAFT_777604</name>
</gene>
<keyword evidence="5" id="KW-0406">Ion transport</keyword>
<keyword evidence="10" id="KW-1185">Reference proteome</keyword>
<dbReference type="AlphaFoldDB" id="A0A1B7MFP0"/>
<evidence type="ECO:0000256" key="3">
    <source>
        <dbReference type="ARBA" id="ARBA00022692"/>
    </source>
</evidence>